<evidence type="ECO:0000256" key="1">
    <source>
        <dbReference type="ARBA" id="ARBA00004606"/>
    </source>
</evidence>
<comment type="catalytic activity">
    <reaction evidence="12">
        <text>an N-acetyl-alpha-D-galactosaminyl derivative + UDP-alpha-D-galactose = a beta-D-galactosyl-(1-&gt;3)-N-acetyl-alpha-D-galactosaminyl derivative + UDP + H(+)</text>
        <dbReference type="Rhea" id="RHEA:15621"/>
        <dbReference type="ChEBI" id="CHEBI:15378"/>
        <dbReference type="ChEBI" id="CHEBI:28257"/>
        <dbReference type="ChEBI" id="CHEBI:58223"/>
        <dbReference type="ChEBI" id="CHEBI:66914"/>
        <dbReference type="ChEBI" id="CHEBI:133470"/>
        <dbReference type="EC" id="2.4.1.122"/>
    </reaction>
</comment>
<organism evidence="14 15">
    <name type="scientific">Pelobates cultripes</name>
    <name type="common">Western spadefoot toad</name>
    <dbReference type="NCBI Taxonomy" id="61616"/>
    <lineage>
        <taxon>Eukaryota</taxon>
        <taxon>Metazoa</taxon>
        <taxon>Chordata</taxon>
        <taxon>Craniata</taxon>
        <taxon>Vertebrata</taxon>
        <taxon>Euteleostomi</taxon>
        <taxon>Amphibia</taxon>
        <taxon>Batrachia</taxon>
        <taxon>Anura</taxon>
        <taxon>Pelobatoidea</taxon>
        <taxon>Pelobatidae</taxon>
        <taxon>Pelobates</taxon>
    </lineage>
</organism>
<keyword evidence="10" id="KW-1133">Transmembrane helix</keyword>
<evidence type="ECO:0000256" key="4">
    <source>
        <dbReference type="ARBA" id="ARBA00012557"/>
    </source>
</evidence>
<dbReference type="EMBL" id="OW240912">
    <property type="protein sequence ID" value="CAH2224505.1"/>
    <property type="molecule type" value="Genomic_DNA"/>
</dbReference>
<evidence type="ECO:0000256" key="8">
    <source>
        <dbReference type="ARBA" id="ARBA00022741"/>
    </source>
</evidence>
<evidence type="ECO:0000256" key="3">
    <source>
        <dbReference type="ARBA" id="ARBA00006462"/>
    </source>
</evidence>
<dbReference type="AlphaFoldDB" id="A0AAD1R8H9"/>
<dbReference type="InterPro" id="IPR003378">
    <property type="entry name" value="Fringe-like_glycosylTrfase"/>
</dbReference>
<comment type="similarity">
    <text evidence="3">Belongs to the glycosyltransferase 31 family. Beta3-Gal-T subfamily.</text>
</comment>
<feature type="domain" description="Fringe-like glycosyltransferase" evidence="13">
    <location>
        <begin position="51"/>
        <end position="135"/>
    </location>
</feature>
<dbReference type="PANTHER" id="PTHR23033:SF9">
    <property type="entry name" value="GLYCOPROTEIN-N-ACETYLGALACTOSAMINE 3-BETA-GALACTOSYLTRANSFERASE 1-A"/>
    <property type="match status" value="1"/>
</dbReference>
<accession>A0AAD1R8H9</accession>
<dbReference type="GO" id="GO:0016020">
    <property type="term" value="C:membrane"/>
    <property type="evidence" value="ECO:0007669"/>
    <property type="project" value="UniProtKB-SubCell"/>
</dbReference>
<dbReference type="InterPro" id="IPR026050">
    <property type="entry name" value="C1GALT1/C1GALT1_chp1"/>
</dbReference>
<keyword evidence="6" id="KW-0808">Transferase</keyword>
<evidence type="ECO:0000256" key="9">
    <source>
        <dbReference type="ARBA" id="ARBA00022968"/>
    </source>
</evidence>
<dbReference type="Gene3D" id="3.90.550.50">
    <property type="match status" value="1"/>
</dbReference>
<evidence type="ECO:0000256" key="6">
    <source>
        <dbReference type="ARBA" id="ARBA00022679"/>
    </source>
</evidence>
<dbReference type="GO" id="GO:0000166">
    <property type="term" value="F:nucleotide binding"/>
    <property type="evidence" value="ECO:0007669"/>
    <property type="project" value="UniProtKB-KW"/>
</dbReference>
<keyword evidence="5" id="KW-0328">Glycosyltransferase</keyword>
<proteinExistence type="inferred from homology"/>
<gene>
    <name evidence="14" type="ORF">PECUL_23A032655</name>
</gene>
<dbReference type="Pfam" id="PF02434">
    <property type="entry name" value="Fringe"/>
    <property type="match status" value="1"/>
</dbReference>
<dbReference type="EC" id="2.4.1.122" evidence="4"/>
<protein>
    <recommendedName>
        <fullName evidence="4">N-acetylgalactosaminide beta-1,3-galactosyltransferase</fullName>
        <ecNumber evidence="4">2.4.1.122</ecNumber>
    </recommendedName>
</protein>
<reference evidence="14" key="1">
    <citation type="submission" date="2022-03" db="EMBL/GenBank/DDBJ databases">
        <authorList>
            <person name="Alioto T."/>
            <person name="Alioto T."/>
            <person name="Gomez Garrido J."/>
        </authorList>
    </citation>
    <scope>NUCLEOTIDE SEQUENCE</scope>
</reference>
<dbReference type="GO" id="GO:0016263">
    <property type="term" value="F:glycoprotein-N-acetylgalactosamine 3-beta-galactosyltransferase activity"/>
    <property type="evidence" value="ECO:0007669"/>
    <property type="project" value="UniProtKB-EC"/>
</dbReference>
<dbReference type="PANTHER" id="PTHR23033">
    <property type="entry name" value="BETA1,3-GALACTOSYLTRANSFERASE"/>
    <property type="match status" value="1"/>
</dbReference>
<keyword evidence="9" id="KW-0735">Signal-anchor</keyword>
<comment type="pathway">
    <text evidence="2">Protein modification; protein glycosylation.</text>
</comment>
<keyword evidence="7" id="KW-0812">Transmembrane</keyword>
<evidence type="ECO:0000313" key="15">
    <source>
        <dbReference type="Proteomes" id="UP001295444"/>
    </source>
</evidence>
<keyword evidence="11" id="KW-0472">Membrane</keyword>
<evidence type="ECO:0000256" key="5">
    <source>
        <dbReference type="ARBA" id="ARBA00022676"/>
    </source>
</evidence>
<evidence type="ECO:0000259" key="13">
    <source>
        <dbReference type="Pfam" id="PF02434"/>
    </source>
</evidence>
<evidence type="ECO:0000256" key="10">
    <source>
        <dbReference type="ARBA" id="ARBA00022989"/>
    </source>
</evidence>
<comment type="subcellular location">
    <subcellularLocation>
        <location evidence="1">Membrane</location>
        <topology evidence="1">Single-pass type II membrane protein</topology>
    </subcellularLocation>
</comment>
<evidence type="ECO:0000256" key="7">
    <source>
        <dbReference type="ARBA" id="ARBA00022692"/>
    </source>
</evidence>
<dbReference type="Proteomes" id="UP001295444">
    <property type="component" value="Chromosome 01"/>
</dbReference>
<sequence length="229" mass="26722">MAIKFTLHRRMSHTAGNMNDKLEKLESPTTGVPNPTMEYPTLYHLLTFSQDDETYVVLENLHWMLPNYSSNQSIYFGKRFKPFAKQGYMSGGAGYVLSKEALNRFVEGFNKGNCTHTTSVEDLALGQCMERMGVIAGDSRDTEKRETFHPFTQQHHITQHFTKKNWYWTHCLYPIVEGLQCCSDLALSFHYVNAKLMHTLEYFTYHLRPYGYQYRYHPPLPENAKQLLD</sequence>
<keyword evidence="15" id="KW-1185">Reference proteome</keyword>
<evidence type="ECO:0000256" key="12">
    <source>
        <dbReference type="ARBA" id="ARBA00048842"/>
    </source>
</evidence>
<name>A0AAD1R8H9_PELCU</name>
<evidence type="ECO:0000256" key="2">
    <source>
        <dbReference type="ARBA" id="ARBA00004922"/>
    </source>
</evidence>
<evidence type="ECO:0000256" key="11">
    <source>
        <dbReference type="ARBA" id="ARBA00023136"/>
    </source>
</evidence>
<evidence type="ECO:0000313" key="14">
    <source>
        <dbReference type="EMBL" id="CAH2224505.1"/>
    </source>
</evidence>
<keyword evidence="8" id="KW-0547">Nucleotide-binding</keyword>